<dbReference type="OrthoDB" id="2013098at2759"/>
<dbReference type="AlphaFoldDB" id="A0A9D3W9C7"/>
<reference evidence="1 2" key="1">
    <citation type="journal article" date="2021" name="Plant Biotechnol. J.">
        <title>Multi-omics assisted identification of the key and species-specific regulatory components of drought-tolerant mechanisms in Gossypium stocksii.</title>
        <authorList>
            <person name="Yu D."/>
            <person name="Ke L."/>
            <person name="Zhang D."/>
            <person name="Wu Y."/>
            <person name="Sun Y."/>
            <person name="Mei J."/>
            <person name="Sun J."/>
            <person name="Sun Y."/>
        </authorList>
    </citation>
    <scope>NUCLEOTIDE SEQUENCE [LARGE SCALE GENOMIC DNA]</scope>
    <source>
        <strain evidence="2">cv. E1</strain>
        <tissue evidence="1">Leaf</tissue>
    </source>
</reference>
<sequence>MEDVTIVEKILHSRISKFDYVVCAIEESKDIDELSLNELQNRLLLHKQKMNRNSASEEQALKASTIISSSSFRGRGKGRGYRVSRMNNHILLRTRNEGPY</sequence>
<dbReference type="Proteomes" id="UP000828251">
    <property type="component" value="Unassembled WGS sequence"/>
</dbReference>
<organism evidence="1 2">
    <name type="scientific">Gossypium stocksii</name>
    <dbReference type="NCBI Taxonomy" id="47602"/>
    <lineage>
        <taxon>Eukaryota</taxon>
        <taxon>Viridiplantae</taxon>
        <taxon>Streptophyta</taxon>
        <taxon>Embryophyta</taxon>
        <taxon>Tracheophyta</taxon>
        <taxon>Spermatophyta</taxon>
        <taxon>Magnoliopsida</taxon>
        <taxon>eudicotyledons</taxon>
        <taxon>Gunneridae</taxon>
        <taxon>Pentapetalae</taxon>
        <taxon>rosids</taxon>
        <taxon>malvids</taxon>
        <taxon>Malvales</taxon>
        <taxon>Malvaceae</taxon>
        <taxon>Malvoideae</taxon>
        <taxon>Gossypium</taxon>
    </lineage>
</organism>
<keyword evidence="2" id="KW-1185">Reference proteome</keyword>
<dbReference type="EMBL" id="JAIQCV010000003">
    <property type="protein sequence ID" value="KAH1114545.1"/>
    <property type="molecule type" value="Genomic_DNA"/>
</dbReference>
<protein>
    <submittedName>
        <fullName evidence="1">Uncharacterized protein</fullName>
    </submittedName>
</protein>
<accession>A0A9D3W9C7</accession>
<name>A0A9D3W9C7_9ROSI</name>
<evidence type="ECO:0000313" key="2">
    <source>
        <dbReference type="Proteomes" id="UP000828251"/>
    </source>
</evidence>
<proteinExistence type="predicted"/>
<comment type="caution">
    <text evidence="1">The sequence shown here is derived from an EMBL/GenBank/DDBJ whole genome shotgun (WGS) entry which is preliminary data.</text>
</comment>
<evidence type="ECO:0000313" key="1">
    <source>
        <dbReference type="EMBL" id="KAH1114545.1"/>
    </source>
</evidence>
<gene>
    <name evidence="1" type="ORF">J1N35_007923</name>
</gene>